<name>A0A6P5LMG7_PHACI</name>
<keyword evidence="13" id="KW-1185">Reference proteome</keyword>
<accession>A0A6P5LMG7</accession>
<evidence type="ECO:0000313" key="14">
    <source>
        <dbReference type="RefSeq" id="XP_020857684.1"/>
    </source>
</evidence>
<dbReference type="GO" id="GO:0008283">
    <property type="term" value="P:cell population proliferation"/>
    <property type="evidence" value="ECO:0007669"/>
    <property type="project" value="Ensembl"/>
</dbReference>
<evidence type="ECO:0000256" key="9">
    <source>
        <dbReference type="ARBA" id="ARBA00023472"/>
    </source>
</evidence>
<evidence type="ECO:0000256" key="10">
    <source>
        <dbReference type="ARBA" id="ARBA00049577"/>
    </source>
</evidence>
<dbReference type="GO" id="GO:0010460">
    <property type="term" value="P:positive regulation of heart rate"/>
    <property type="evidence" value="ECO:0007669"/>
    <property type="project" value="Ensembl"/>
</dbReference>
<dbReference type="RefSeq" id="XP_020857684.1">
    <property type="nucleotide sequence ID" value="XM_021002025.1"/>
</dbReference>
<feature type="chain" id="PRO_5027947795" description="Pro-adrenomedullin" evidence="12">
    <location>
        <begin position="20"/>
        <end position="192"/>
    </location>
</feature>
<dbReference type="OMA" id="QSFLYCC"/>
<dbReference type="Pfam" id="PF00214">
    <property type="entry name" value="Calc_CGRP_IAPP"/>
    <property type="match status" value="1"/>
</dbReference>
<evidence type="ECO:0000256" key="11">
    <source>
        <dbReference type="SAM" id="MobiDB-lite"/>
    </source>
</evidence>
<evidence type="ECO:0000256" key="3">
    <source>
        <dbReference type="ARBA" id="ARBA00022525"/>
    </source>
</evidence>
<dbReference type="CTD" id="133"/>
<dbReference type="GO" id="GO:0031700">
    <property type="term" value="F:adrenomedullin receptor binding"/>
    <property type="evidence" value="ECO:0007669"/>
    <property type="project" value="Ensembl"/>
</dbReference>
<dbReference type="PANTHER" id="PTHR23414:SF3">
    <property type="entry name" value="PRO-ADRENOMEDULLIN"/>
    <property type="match status" value="1"/>
</dbReference>
<dbReference type="PANTHER" id="PTHR23414">
    <property type="entry name" value="ADRENOMEDULLIN, ADM"/>
    <property type="match status" value="1"/>
</dbReference>
<evidence type="ECO:0000256" key="6">
    <source>
        <dbReference type="ARBA" id="ARBA00022729"/>
    </source>
</evidence>
<feature type="region of interest" description="Disordered" evidence="11">
    <location>
        <begin position="131"/>
        <end position="192"/>
    </location>
</feature>
<keyword evidence="3" id="KW-0964">Secreted</keyword>
<evidence type="ECO:0000256" key="2">
    <source>
        <dbReference type="ARBA" id="ARBA00010575"/>
    </source>
</evidence>
<feature type="signal peptide" evidence="12">
    <location>
        <begin position="1"/>
        <end position="19"/>
    </location>
</feature>
<evidence type="ECO:0000256" key="5">
    <source>
        <dbReference type="ARBA" id="ARBA00022702"/>
    </source>
</evidence>
<dbReference type="InterPro" id="IPR001710">
    <property type="entry name" value="Pro-ADM"/>
</dbReference>
<dbReference type="GO" id="GO:0045906">
    <property type="term" value="P:negative regulation of vasoconstriction"/>
    <property type="evidence" value="ECO:0007669"/>
    <property type="project" value="Ensembl"/>
</dbReference>
<evidence type="ECO:0000256" key="8">
    <source>
        <dbReference type="ARBA" id="ARBA00023157"/>
    </source>
</evidence>
<dbReference type="InterPro" id="IPR051665">
    <property type="entry name" value="Adrenomedullin-reg_peptide"/>
</dbReference>
<dbReference type="GO" id="GO:0097084">
    <property type="term" value="P:vascular associated smooth muscle cell development"/>
    <property type="evidence" value="ECO:0007669"/>
    <property type="project" value="Ensembl"/>
</dbReference>
<dbReference type="GO" id="GO:0001843">
    <property type="term" value="P:neural tube closure"/>
    <property type="evidence" value="ECO:0007669"/>
    <property type="project" value="Ensembl"/>
</dbReference>
<dbReference type="GO" id="GO:0005615">
    <property type="term" value="C:extracellular space"/>
    <property type="evidence" value="ECO:0007669"/>
    <property type="project" value="Ensembl"/>
</dbReference>
<dbReference type="GO" id="GO:0045766">
    <property type="term" value="P:positive regulation of angiogenesis"/>
    <property type="evidence" value="ECO:0007669"/>
    <property type="project" value="Ensembl"/>
</dbReference>
<keyword evidence="5" id="KW-0372">Hormone</keyword>
<sequence length="192" mass="21216">MQLVPVALIYLGSFAFLGADTARLDLASEFRKKWNKWALSRGKRELRVPGNPLASPAEVKAGPIQTFIRTQDVKGASRTPQPSSPDAARIRVKRYRQSMNSFPQFQSLRIGCRFGTCTLQNLAHQIYQLTDKDKDNSAPPNKISPQGYGRRRRRSLAEGSPVRTLSAFSSSSSSFSSSSSSSFSSSGRLQQQ</sequence>
<dbReference type="GO" id="GO:0060670">
    <property type="term" value="P:branching involved in labyrinthine layer morphogenesis"/>
    <property type="evidence" value="ECO:0007669"/>
    <property type="project" value="Ensembl"/>
</dbReference>
<protein>
    <recommendedName>
        <fullName evidence="9">Pro-adrenomedullin</fullName>
    </recommendedName>
</protein>
<feature type="compositionally biased region" description="Low complexity" evidence="11">
    <location>
        <begin position="168"/>
        <end position="186"/>
    </location>
</feature>
<dbReference type="GO" id="GO:0005737">
    <property type="term" value="C:cytoplasm"/>
    <property type="evidence" value="ECO:0007669"/>
    <property type="project" value="Ensembl"/>
</dbReference>
<dbReference type="PRINTS" id="PR00801">
    <property type="entry name" value="ADRENOMEDULN"/>
</dbReference>
<proteinExistence type="inferred from homology"/>
<comment type="subcellular location">
    <subcellularLocation>
        <location evidence="1">Secreted</location>
    </subcellularLocation>
</comment>
<comment type="function">
    <text evidence="10">ADM function is mediated by the CALCRL-RAMP2 and CALCRL-RAMP3 receptor complexes with ADM showing the highest potency for the CALCRL-RAMP2 complex.</text>
</comment>
<dbReference type="Proteomes" id="UP000515140">
    <property type="component" value="Unplaced"/>
</dbReference>
<dbReference type="InParanoid" id="A0A6P5LMG7"/>
<dbReference type="KEGG" id="pcw:110218981"/>
<dbReference type="GO" id="GO:0002031">
    <property type="term" value="P:G protein-coupled receptor internalization"/>
    <property type="evidence" value="ECO:0007669"/>
    <property type="project" value="Ensembl"/>
</dbReference>
<dbReference type="GO" id="GO:1990410">
    <property type="term" value="P:adrenomedullin receptor signaling pathway"/>
    <property type="evidence" value="ECO:0007669"/>
    <property type="project" value="Ensembl"/>
</dbReference>
<dbReference type="GO" id="GO:0043116">
    <property type="term" value="P:negative regulation of vascular permeability"/>
    <property type="evidence" value="ECO:0007669"/>
    <property type="project" value="Ensembl"/>
</dbReference>
<gene>
    <name evidence="14" type="primary">ADM</name>
</gene>
<dbReference type="GO" id="GO:0003073">
    <property type="term" value="P:regulation of systemic arterial blood pressure"/>
    <property type="evidence" value="ECO:0007669"/>
    <property type="project" value="Ensembl"/>
</dbReference>
<evidence type="ECO:0000256" key="4">
    <source>
        <dbReference type="ARBA" id="ARBA00022685"/>
    </source>
</evidence>
<dbReference type="GO" id="GO:0005179">
    <property type="term" value="F:hormone activity"/>
    <property type="evidence" value="ECO:0007669"/>
    <property type="project" value="UniProtKB-KW"/>
</dbReference>
<dbReference type="GeneID" id="110218981"/>
<keyword evidence="4" id="KW-0165">Cleavage on pair of basic residues</keyword>
<keyword evidence="8" id="KW-1015">Disulfide bond</keyword>
<evidence type="ECO:0000313" key="13">
    <source>
        <dbReference type="Proteomes" id="UP000515140"/>
    </source>
</evidence>
<dbReference type="GO" id="GO:2001214">
    <property type="term" value="P:positive regulation of vasculogenesis"/>
    <property type="evidence" value="ECO:0007669"/>
    <property type="project" value="Ensembl"/>
</dbReference>
<keyword evidence="6 12" id="KW-0732">Signal</keyword>
<evidence type="ECO:0000256" key="12">
    <source>
        <dbReference type="SAM" id="SignalP"/>
    </source>
</evidence>
<dbReference type="GO" id="GO:0035809">
    <property type="term" value="P:regulation of urine volume"/>
    <property type="evidence" value="ECO:0007669"/>
    <property type="project" value="Ensembl"/>
</dbReference>
<dbReference type="GO" id="GO:0001570">
    <property type="term" value="P:vasculogenesis"/>
    <property type="evidence" value="ECO:0007669"/>
    <property type="project" value="Ensembl"/>
</dbReference>
<dbReference type="InterPro" id="IPR021116">
    <property type="entry name" value="Calcitonin/adrenomedullin"/>
</dbReference>
<evidence type="ECO:0000256" key="7">
    <source>
        <dbReference type="ARBA" id="ARBA00022815"/>
    </source>
</evidence>
<dbReference type="GO" id="GO:0008284">
    <property type="term" value="P:positive regulation of cell population proliferation"/>
    <property type="evidence" value="ECO:0007669"/>
    <property type="project" value="Ensembl"/>
</dbReference>
<dbReference type="FunCoup" id="A0A6P5LMG7">
    <property type="interactions" value="592"/>
</dbReference>
<organism evidence="13 14">
    <name type="scientific">Phascolarctos cinereus</name>
    <name type="common">Koala</name>
    <dbReference type="NCBI Taxonomy" id="38626"/>
    <lineage>
        <taxon>Eukaryota</taxon>
        <taxon>Metazoa</taxon>
        <taxon>Chordata</taxon>
        <taxon>Craniata</taxon>
        <taxon>Vertebrata</taxon>
        <taxon>Euteleostomi</taxon>
        <taxon>Mammalia</taxon>
        <taxon>Metatheria</taxon>
        <taxon>Diprotodontia</taxon>
        <taxon>Phascolarctidae</taxon>
        <taxon>Phascolarctos</taxon>
    </lineage>
</organism>
<dbReference type="GO" id="GO:0007507">
    <property type="term" value="P:heart development"/>
    <property type="evidence" value="ECO:0007669"/>
    <property type="project" value="Ensembl"/>
</dbReference>
<comment type="similarity">
    <text evidence="2">Belongs to the adrenomedullin family.</text>
</comment>
<dbReference type="GO" id="GO:0048589">
    <property type="term" value="P:developmental growth"/>
    <property type="evidence" value="ECO:0007669"/>
    <property type="project" value="Ensembl"/>
</dbReference>
<keyword evidence="7" id="KW-0027">Amidation</keyword>
<dbReference type="GO" id="GO:0007189">
    <property type="term" value="P:adenylate cyclase-activating G protein-coupled receptor signaling pathway"/>
    <property type="evidence" value="ECO:0007669"/>
    <property type="project" value="Ensembl"/>
</dbReference>
<dbReference type="AlphaFoldDB" id="A0A6P5LMG7"/>
<reference evidence="14" key="1">
    <citation type="submission" date="2025-08" db="UniProtKB">
        <authorList>
            <consortium name="RefSeq"/>
        </authorList>
    </citation>
    <scope>IDENTIFICATION</scope>
    <source>
        <tissue evidence="14">Spleen</tissue>
    </source>
</reference>
<evidence type="ECO:0000256" key="1">
    <source>
        <dbReference type="ARBA" id="ARBA00004613"/>
    </source>
</evidence>